<feature type="compositionally biased region" description="Low complexity" evidence="3">
    <location>
        <begin position="222"/>
        <end position="237"/>
    </location>
</feature>
<keyword evidence="2" id="KW-0326">Glycosidase</keyword>
<feature type="signal peptide" evidence="4">
    <location>
        <begin position="1"/>
        <end position="23"/>
    </location>
</feature>
<dbReference type="Pfam" id="PF06737">
    <property type="entry name" value="Transglycosylas"/>
    <property type="match status" value="1"/>
</dbReference>
<evidence type="ECO:0000259" key="6">
    <source>
        <dbReference type="PROSITE" id="PS51782"/>
    </source>
</evidence>
<dbReference type="PANTHER" id="PTHR33734">
    <property type="entry name" value="LYSM DOMAIN-CONTAINING GPI-ANCHORED PROTEIN 2"/>
    <property type="match status" value="1"/>
</dbReference>
<keyword evidence="4" id="KW-0732">Signal</keyword>
<feature type="chain" id="PRO_5045729915" evidence="4">
    <location>
        <begin position="24"/>
        <end position="310"/>
    </location>
</feature>
<evidence type="ECO:0000256" key="4">
    <source>
        <dbReference type="SAM" id="SignalP"/>
    </source>
</evidence>
<organism evidence="7 8">
    <name type="scientific">Salinicoccus siamensis</name>
    <dbReference type="NCBI Taxonomy" id="381830"/>
    <lineage>
        <taxon>Bacteria</taxon>
        <taxon>Bacillati</taxon>
        <taxon>Bacillota</taxon>
        <taxon>Bacilli</taxon>
        <taxon>Bacillales</taxon>
        <taxon>Staphylococcaceae</taxon>
        <taxon>Salinicoccus</taxon>
    </lineage>
</organism>
<dbReference type="PROSITE" id="PS51782">
    <property type="entry name" value="LYSM"/>
    <property type="match status" value="2"/>
</dbReference>
<dbReference type="Pfam" id="PF01476">
    <property type="entry name" value="LysM"/>
    <property type="match status" value="2"/>
</dbReference>
<evidence type="ECO:0000259" key="5">
    <source>
        <dbReference type="PROSITE" id="PS50943"/>
    </source>
</evidence>
<feature type="region of interest" description="Disordered" evidence="3">
    <location>
        <begin position="131"/>
        <end position="237"/>
    </location>
</feature>
<feature type="compositionally biased region" description="Basic and acidic residues" evidence="3">
    <location>
        <begin position="156"/>
        <end position="221"/>
    </location>
</feature>
<dbReference type="InterPro" id="IPR018392">
    <property type="entry name" value="LysM"/>
</dbReference>
<sequence length="310" mass="32288">MKKVLSIGAAVAVSGTLAYSAEAATHTVDKGDTLSEIAHQSNTTVDAIKSANNLTSNLIFPGQELEITKANDSGDKEAGVYKIKSGDTLFEIAQKFDVSVSDLKTWNNLSSDLIIAGKTLSVSGSNVSQAPAQAPAVEEAPAQVQPVEEVQQNGSAEERASEQVAAEERAAEQAAAEERAAEQAAAEERAAGQAAAEERAAEQAAAEERAAEQAAAEERQQAKAQNVSTSNNSSSQNWGALAQCESGGAPGIVSANGLYHGLYQFDVRTWQSVGGSGLPSNASAAEQTKRAQILYDQRGSQPWPVCGSRL</sequence>
<gene>
    <name evidence="7" type="ORF">ACFFLE_06980</name>
</gene>
<evidence type="ECO:0000313" key="8">
    <source>
        <dbReference type="Proteomes" id="UP001589740"/>
    </source>
</evidence>
<keyword evidence="1" id="KW-0378">Hydrolase</keyword>
<reference evidence="7 8" key="1">
    <citation type="submission" date="2024-09" db="EMBL/GenBank/DDBJ databases">
        <authorList>
            <person name="Sun Q."/>
            <person name="Mori K."/>
        </authorList>
    </citation>
    <scope>NUCLEOTIDE SEQUENCE [LARGE SCALE GENOMIC DNA]</scope>
    <source>
        <strain evidence="7 8">JCM 12822</strain>
    </source>
</reference>
<name>A0ABV5Z7E1_9STAP</name>
<keyword evidence="8" id="KW-1185">Reference proteome</keyword>
<dbReference type="InterPro" id="IPR010618">
    <property type="entry name" value="RPF"/>
</dbReference>
<accession>A0ABV5Z7E1</accession>
<dbReference type="SMART" id="SM00257">
    <property type="entry name" value="LysM"/>
    <property type="match status" value="2"/>
</dbReference>
<evidence type="ECO:0000256" key="2">
    <source>
        <dbReference type="ARBA" id="ARBA00023295"/>
    </source>
</evidence>
<evidence type="ECO:0000313" key="7">
    <source>
        <dbReference type="EMBL" id="MFB9860855.1"/>
    </source>
</evidence>
<feature type="domain" description="LysM" evidence="6">
    <location>
        <begin position="79"/>
        <end position="122"/>
    </location>
</feature>
<dbReference type="InterPro" id="IPR001387">
    <property type="entry name" value="Cro/C1-type_HTH"/>
</dbReference>
<dbReference type="PROSITE" id="PS50943">
    <property type="entry name" value="HTH_CROC1"/>
    <property type="match status" value="1"/>
</dbReference>
<dbReference type="CDD" id="cd13925">
    <property type="entry name" value="RPF"/>
    <property type="match status" value="1"/>
</dbReference>
<dbReference type="RefSeq" id="WP_380570425.1">
    <property type="nucleotide sequence ID" value="NZ_JBHMAH010000015.1"/>
</dbReference>
<dbReference type="InterPro" id="IPR036779">
    <property type="entry name" value="LysM_dom_sf"/>
</dbReference>
<feature type="compositionally biased region" description="Low complexity" evidence="3">
    <location>
        <begin position="131"/>
        <end position="152"/>
    </location>
</feature>
<dbReference type="Proteomes" id="UP001589740">
    <property type="component" value="Unassembled WGS sequence"/>
</dbReference>
<proteinExistence type="predicted"/>
<dbReference type="PANTHER" id="PTHR33734:SF22">
    <property type="entry name" value="MEMBRANE-BOUND LYTIC MUREIN TRANSGLYCOSYLASE D"/>
    <property type="match status" value="1"/>
</dbReference>
<dbReference type="InterPro" id="IPR023346">
    <property type="entry name" value="Lysozyme-like_dom_sf"/>
</dbReference>
<protein>
    <submittedName>
        <fullName evidence="7">LysM peptidoglycan-binding domain-containing protein</fullName>
    </submittedName>
</protein>
<evidence type="ECO:0000256" key="1">
    <source>
        <dbReference type="ARBA" id="ARBA00022801"/>
    </source>
</evidence>
<dbReference type="Gene3D" id="3.10.350.10">
    <property type="entry name" value="LysM domain"/>
    <property type="match status" value="2"/>
</dbReference>
<dbReference type="CDD" id="cd00118">
    <property type="entry name" value="LysM"/>
    <property type="match status" value="2"/>
</dbReference>
<evidence type="ECO:0000256" key="3">
    <source>
        <dbReference type="SAM" id="MobiDB-lite"/>
    </source>
</evidence>
<feature type="domain" description="LysM" evidence="6">
    <location>
        <begin position="24"/>
        <end position="67"/>
    </location>
</feature>
<dbReference type="SUPFAM" id="SSF53955">
    <property type="entry name" value="Lysozyme-like"/>
    <property type="match status" value="1"/>
</dbReference>
<dbReference type="EMBL" id="JBHMAH010000015">
    <property type="protein sequence ID" value="MFB9860855.1"/>
    <property type="molecule type" value="Genomic_DNA"/>
</dbReference>
<feature type="domain" description="HTH cro/C1-type" evidence="5">
    <location>
        <begin position="85"/>
        <end position="103"/>
    </location>
</feature>
<comment type="caution">
    <text evidence="7">The sequence shown here is derived from an EMBL/GenBank/DDBJ whole genome shotgun (WGS) entry which is preliminary data.</text>
</comment>
<dbReference type="SUPFAM" id="SSF54106">
    <property type="entry name" value="LysM domain"/>
    <property type="match status" value="2"/>
</dbReference>
<dbReference type="Gene3D" id="1.10.530.10">
    <property type="match status" value="1"/>
</dbReference>